<name>A0A328TA90_9GAMM</name>
<dbReference type="Proteomes" id="UP000244334">
    <property type="component" value="Unassembled WGS sequence"/>
</dbReference>
<evidence type="ECO:0000313" key="2">
    <source>
        <dbReference type="EMBL" id="RAP64212.1"/>
    </source>
</evidence>
<reference evidence="2" key="1">
    <citation type="submission" date="2018-04" db="EMBL/GenBank/DDBJ databases">
        <title>Genomes of the Obligate Erwinia dacicola and Facultative Enterobacter sp. OLF Endosymbionts of the Olive Fruit fly, Bactrocera oleae.</title>
        <authorList>
            <person name="Estes A.M."/>
            <person name="Hearn D.J."/>
            <person name="Agarwal S."/>
            <person name="Pierson E.A."/>
            <person name="Dunning-Hotopp J.C."/>
        </authorList>
    </citation>
    <scope>NUCLEOTIDE SEQUENCE [LARGE SCALE GENOMIC DNA]</scope>
    <source>
        <strain evidence="2">Oroville</strain>
    </source>
</reference>
<keyword evidence="3" id="KW-1185">Reference proteome</keyword>
<proteinExistence type="predicted"/>
<dbReference type="Gene3D" id="3.40.190.10">
    <property type="entry name" value="Periplasmic binding protein-like II"/>
    <property type="match status" value="1"/>
</dbReference>
<sequence length="106" mass="11565">NSGISLPSPDLCNSASATYPPFEYLNSDNQIVGFDINLAKALCAEMKAKCSFTNNPFDSLVPALKFRRHNAVIQVHHAPGRRGEVHSQCAEKLGRVLGRGVNLEGW</sequence>
<accession>A0A328TA90</accession>
<dbReference type="InterPro" id="IPR001638">
    <property type="entry name" value="Solute-binding_3/MltF_N"/>
</dbReference>
<dbReference type="Pfam" id="PF00497">
    <property type="entry name" value="SBP_bac_3"/>
    <property type="match status" value="1"/>
</dbReference>
<evidence type="ECO:0000259" key="1">
    <source>
        <dbReference type="Pfam" id="PF00497"/>
    </source>
</evidence>
<feature type="domain" description="Solute-binding protein family 3/N-terminal" evidence="1">
    <location>
        <begin position="16"/>
        <end position="76"/>
    </location>
</feature>
<dbReference type="AlphaFoldDB" id="A0A328TA90"/>
<protein>
    <submittedName>
        <fullName evidence="2">Bacterial extracellular solute-binding, 3 family protein</fullName>
    </submittedName>
</protein>
<feature type="non-terminal residue" evidence="2">
    <location>
        <position position="1"/>
    </location>
</feature>
<comment type="caution">
    <text evidence="2">The sequence shown here is derived from an EMBL/GenBank/DDBJ whole genome shotgun (WGS) entry which is preliminary data.</text>
</comment>
<evidence type="ECO:0000313" key="3">
    <source>
        <dbReference type="Proteomes" id="UP000244334"/>
    </source>
</evidence>
<organism evidence="2 3">
    <name type="scientific">Candidatus Erwinia dacicola</name>
    <dbReference type="NCBI Taxonomy" id="252393"/>
    <lineage>
        <taxon>Bacteria</taxon>
        <taxon>Pseudomonadati</taxon>
        <taxon>Pseudomonadota</taxon>
        <taxon>Gammaproteobacteria</taxon>
        <taxon>Enterobacterales</taxon>
        <taxon>Erwiniaceae</taxon>
        <taxon>Erwinia</taxon>
    </lineage>
</organism>
<dbReference type="SUPFAM" id="SSF53850">
    <property type="entry name" value="Periplasmic binding protein-like II"/>
    <property type="match status" value="1"/>
</dbReference>
<gene>
    <name evidence="2" type="ORF">ACZ87_04074</name>
</gene>
<dbReference type="EMBL" id="LJAM02001020">
    <property type="protein sequence ID" value="RAP64212.1"/>
    <property type="molecule type" value="Genomic_DNA"/>
</dbReference>